<evidence type="ECO:0000313" key="3">
    <source>
        <dbReference type="Proteomes" id="UP000005286"/>
    </source>
</evidence>
<keyword evidence="1" id="KW-1133">Transmembrane helix</keyword>
<feature type="transmembrane region" description="Helical" evidence="1">
    <location>
        <begin position="220"/>
        <end position="238"/>
    </location>
</feature>
<proteinExistence type="predicted"/>
<dbReference type="Proteomes" id="UP000005286">
    <property type="component" value="Unassembled WGS sequence"/>
</dbReference>
<accession>F0GTG3</accession>
<sequence length="244" mass="27745">MIKFIKYDLKSNKNYLMTILLIQLIALVGSFLVRMFVPMNVLFAEKRLTDIIFITSIVFFVGVNFVFMANFIYKDYFTKRAMLTFSLPMSIKSFVLGKVIGISLFFITSGIFLSLSLLLLGYTLGSDFFYYMIFAFILINVLSLCLNLNMARSRFTGKVSWLAMVISLVVLIAPIFIYTSFNALVLIDGDLIRTSGMGFSFIFPFAVGEGALYKILTPPIYYLIAVFILYFVNVSYISKNLDLS</sequence>
<feature type="transmembrane region" description="Helical" evidence="1">
    <location>
        <begin position="94"/>
        <end position="122"/>
    </location>
</feature>
<keyword evidence="1" id="KW-0812">Transmembrane</keyword>
<evidence type="ECO:0000256" key="1">
    <source>
        <dbReference type="SAM" id="Phobius"/>
    </source>
</evidence>
<dbReference type="PATRIC" id="fig|879305.3.peg.94"/>
<dbReference type="EMBL" id="AEXM01000003">
    <property type="protein sequence ID" value="EGC82903.1"/>
    <property type="molecule type" value="Genomic_DNA"/>
</dbReference>
<dbReference type="RefSeq" id="WP_004833861.1">
    <property type="nucleotide sequence ID" value="NZ_AEXM01000003.1"/>
</dbReference>
<feature type="transmembrane region" description="Helical" evidence="1">
    <location>
        <begin position="51"/>
        <end position="73"/>
    </location>
</feature>
<name>F0GTG3_9FIRM</name>
<evidence type="ECO:0000313" key="2">
    <source>
        <dbReference type="EMBL" id="EGC82903.1"/>
    </source>
</evidence>
<keyword evidence="1" id="KW-0472">Membrane</keyword>
<dbReference type="eggNOG" id="ENOG5030GD2">
    <property type="taxonomic scope" value="Bacteria"/>
</dbReference>
<feature type="transmembrane region" description="Helical" evidence="1">
    <location>
        <begin position="159"/>
        <end position="179"/>
    </location>
</feature>
<dbReference type="AlphaFoldDB" id="F0GTG3"/>
<organism evidence="2 3">
    <name type="scientific">Anaerococcus prevotii ACS-065-V-Col13</name>
    <dbReference type="NCBI Taxonomy" id="879305"/>
    <lineage>
        <taxon>Bacteria</taxon>
        <taxon>Bacillati</taxon>
        <taxon>Bacillota</taxon>
        <taxon>Tissierellia</taxon>
        <taxon>Tissierellales</taxon>
        <taxon>Peptoniphilaceae</taxon>
        <taxon>Anaerococcus</taxon>
    </lineage>
</organism>
<dbReference type="STRING" id="879305.HMPREF9290_1007"/>
<keyword evidence="3" id="KW-1185">Reference proteome</keyword>
<comment type="caution">
    <text evidence="2">The sequence shown here is derived from an EMBL/GenBank/DDBJ whole genome shotgun (WGS) entry which is preliminary data.</text>
</comment>
<feature type="transmembrane region" description="Helical" evidence="1">
    <location>
        <begin position="15"/>
        <end position="39"/>
    </location>
</feature>
<protein>
    <submittedName>
        <fullName evidence="2">Conserved domain protein</fullName>
    </submittedName>
</protein>
<feature type="transmembrane region" description="Helical" evidence="1">
    <location>
        <begin position="128"/>
        <end position="147"/>
    </location>
</feature>
<gene>
    <name evidence="2" type="ORF">HMPREF9290_1007</name>
</gene>
<feature type="transmembrane region" description="Helical" evidence="1">
    <location>
        <begin position="191"/>
        <end position="213"/>
    </location>
</feature>
<reference evidence="2 3" key="1">
    <citation type="submission" date="2011-01" db="EMBL/GenBank/DDBJ databases">
        <authorList>
            <person name="Durkin A.S."/>
            <person name="Madupu R."/>
            <person name="Torralba M."/>
            <person name="Gillis M."/>
            <person name="Methe B."/>
            <person name="Sutton G."/>
            <person name="Nelson K.E."/>
        </authorList>
    </citation>
    <scope>NUCLEOTIDE SEQUENCE [LARGE SCALE GENOMIC DNA]</scope>
    <source>
        <strain evidence="2 3">ACS-065-V-Col13</strain>
    </source>
</reference>